<feature type="region of interest" description="Disordered" evidence="1">
    <location>
        <begin position="1"/>
        <end position="23"/>
    </location>
</feature>
<dbReference type="Proteomes" id="UP000000304">
    <property type="component" value="Chromosome 3R"/>
</dbReference>
<dbReference type="HOGENOM" id="CLU_1867254_0_0_1"/>
<proteinExistence type="predicted"/>
<organism evidence="2 3">
    <name type="scientific">Drosophila simulans</name>
    <name type="common">Fruit fly</name>
    <dbReference type="NCBI Taxonomy" id="7240"/>
    <lineage>
        <taxon>Eukaryota</taxon>
        <taxon>Metazoa</taxon>
        <taxon>Ecdysozoa</taxon>
        <taxon>Arthropoda</taxon>
        <taxon>Hexapoda</taxon>
        <taxon>Insecta</taxon>
        <taxon>Pterygota</taxon>
        <taxon>Neoptera</taxon>
        <taxon>Endopterygota</taxon>
        <taxon>Diptera</taxon>
        <taxon>Brachycera</taxon>
        <taxon>Muscomorpha</taxon>
        <taxon>Ephydroidea</taxon>
        <taxon>Drosophilidae</taxon>
        <taxon>Drosophila</taxon>
        <taxon>Sophophora</taxon>
    </lineage>
</organism>
<evidence type="ECO:0000256" key="1">
    <source>
        <dbReference type="SAM" id="MobiDB-lite"/>
    </source>
</evidence>
<evidence type="ECO:0000313" key="3">
    <source>
        <dbReference type="Proteomes" id="UP000000304"/>
    </source>
</evidence>
<protein>
    <submittedName>
        <fullName evidence="2">GD18321</fullName>
    </submittedName>
</protein>
<accession>B4QSG9</accession>
<keyword evidence="3" id="KW-1185">Reference proteome</keyword>
<name>B4QSG9_DROSI</name>
<dbReference type="OMA" id="WACAQAQ"/>
<sequence>MNVRDDRRKKMKRRLRRRRSPRADEMKCTKFRGTKNLQQNWAKFRIFPIVVKRGIPRIAMVTLKTARKSKRPQWKPIYGVQAPSWACAQAQAQAERIGVGSVSMAVSSSTSGSEHEAVLKVQRYDMSCVHSYSYFRL</sequence>
<feature type="compositionally biased region" description="Basic residues" evidence="1">
    <location>
        <begin position="9"/>
        <end position="20"/>
    </location>
</feature>
<evidence type="ECO:0000313" key="2">
    <source>
        <dbReference type="EMBL" id="EDX14168.1"/>
    </source>
</evidence>
<reference evidence="2 3" key="1">
    <citation type="journal article" date="2007" name="Nature">
        <title>Evolution of genes and genomes on the Drosophila phylogeny.</title>
        <authorList>
            <consortium name="Drosophila 12 Genomes Consortium"/>
            <person name="Clark A.G."/>
            <person name="Eisen M.B."/>
            <person name="Smith D.R."/>
            <person name="Bergman C.M."/>
            <person name="Oliver B."/>
            <person name="Markow T.A."/>
            <person name="Kaufman T.C."/>
            <person name="Kellis M."/>
            <person name="Gelbart W."/>
            <person name="Iyer V.N."/>
            <person name="Pollard D.A."/>
            <person name="Sackton T.B."/>
            <person name="Larracuente A.M."/>
            <person name="Singh N.D."/>
            <person name="Abad J.P."/>
            <person name="Abt D.N."/>
            <person name="Adryan B."/>
            <person name="Aguade M."/>
            <person name="Akashi H."/>
            <person name="Anderson W.W."/>
            <person name="Aquadro C.F."/>
            <person name="Ardell D.H."/>
            <person name="Arguello R."/>
            <person name="Artieri C.G."/>
            <person name="Barbash D.A."/>
            <person name="Barker D."/>
            <person name="Barsanti P."/>
            <person name="Batterham P."/>
            <person name="Batzoglou S."/>
            <person name="Begun D."/>
            <person name="Bhutkar A."/>
            <person name="Blanco E."/>
            <person name="Bosak S.A."/>
            <person name="Bradley R.K."/>
            <person name="Brand A.D."/>
            <person name="Brent M.R."/>
            <person name="Brooks A.N."/>
            <person name="Brown R.H."/>
            <person name="Butlin R.K."/>
            <person name="Caggese C."/>
            <person name="Calvi B.R."/>
            <person name="Bernardo de Carvalho A."/>
            <person name="Caspi A."/>
            <person name="Castrezana S."/>
            <person name="Celniker S.E."/>
            <person name="Chang J.L."/>
            <person name="Chapple C."/>
            <person name="Chatterji S."/>
            <person name="Chinwalla A."/>
            <person name="Civetta A."/>
            <person name="Clifton S.W."/>
            <person name="Comeron J.M."/>
            <person name="Costello J.C."/>
            <person name="Coyne J.A."/>
            <person name="Daub J."/>
            <person name="David R.G."/>
            <person name="Delcher A.L."/>
            <person name="Delehaunty K."/>
            <person name="Do C.B."/>
            <person name="Ebling H."/>
            <person name="Edwards K."/>
            <person name="Eickbush T."/>
            <person name="Evans J.D."/>
            <person name="Filipski A."/>
            <person name="Findeiss S."/>
            <person name="Freyhult E."/>
            <person name="Fulton L."/>
            <person name="Fulton R."/>
            <person name="Garcia A.C."/>
            <person name="Gardiner A."/>
            <person name="Garfield D.A."/>
            <person name="Garvin B.E."/>
            <person name="Gibson G."/>
            <person name="Gilbert D."/>
            <person name="Gnerre S."/>
            <person name="Godfrey J."/>
            <person name="Good R."/>
            <person name="Gotea V."/>
            <person name="Gravely B."/>
            <person name="Greenberg A.J."/>
            <person name="Griffiths-Jones S."/>
            <person name="Gross S."/>
            <person name="Guigo R."/>
            <person name="Gustafson E.A."/>
            <person name="Haerty W."/>
            <person name="Hahn M.W."/>
            <person name="Halligan D.L."/>
            <person name="Halpern A.L."/>
            <person name="Halter G.M."/>
            <person name="Han M.V."/>
            <person name="Heger A."/>
            <person name="Hillier L."/>
            <person name="Hinrichs A.S."/>
            <person name="Holmes I."/>
            <person name="Hoskins R.A."/>
            <person name="Hubisz M.J."/>
            <person name="Hultmark D."/>
            <person name="Huntley M.A."/>
            <person name="Jaffe D.B."/>
            <person name="Jagadeeshan S."/>
            <person name="Jeck W.R."/>
            <person name="Johnson J."/>
            <person name="Jones C.D."/>
            <person name="Jordan W.C."/>
            <person name="Karpen G.H."/>
            <person name="Kataoka E."/>
            <person name="Keightley P.D."/>
            <person name="Kheradpour P."/>
            <person name="Kirkness E.F."/>
            <person name="Koerich L.B."/>
            <person name="Kristiansen K."/>
            <person name="Kudrna D."/>
            <person name="Kulathinal R.J."/>
            <person name="Kumar S."/>
            <person name="Kwok R."/>
            <person name="Lander E."/>
            <person name="Langley C.H."/>
            <person name="Lapoint R."/>
            <person name="Lazzaro B.P."/>
            <person name="Lee S.J."/>
            <person name="Levesque L."/>
            <person name="Li R."/>
            <person name="Lin C.F."/>
            <person name="Lin M.F."/>
            <person name="Lindblad-Toh K."/>
            <person name="Llopart A."/>
            <person name="Long M."/>
            <person name="Low L."/>
            <person name="Lozovsky E."/>
            <person name="Lu J."/>
            <person name="Luo M."/>
            <person name="Machado C.A."/>
            <person name="Makalowski W."/>
            <person name="Marzo M."/>
            <person name="Matsuda M."/>
            <person name="Matzkin L."/>
            <person name="McAllister B."/>
            <person name="McBride C.S."/>
            <person name="McKernan B."/>
            <person name="McKernan K."/>
            <person name="Mendez-Lago M."/>
            <person name="Minx P."/>
            <person name="Mollenhauer M.U."/>
            <person name="Montooth K."/>
            <person name="Mount S.M."/>
            <person name="Mu X."/>
            <person name="Myers E."/>
            <person name="Negre B."/>
            <person name="Newfeld S."/>
            <person name="Nielsen R."/>
            <person name="Noor M.A."/>
            <person name="O'Grady P."/>
            <person name="Pachter L."/>
            <person name="Papaceit M."/>
            <person name="Parisi M.J."/>
            <person name="Parisi M."/>
            <person name="Parts L."/>
            <person name="Pedersen J.S."/>
            <person name="Pesole G."/>
            <person name="Phillippy A.M."/>
            <person name="Ponting C.P."/>
            <person name="Pop M."/>
            <person name="Porcelli D."/>
            <person name="Powell J.R."/>
            <person name="Prohaska S."/>
            <person name="Pruitt K."/>
            <person name="Puig M."/>
            <person name="Quesneville H."/>
            <person name="Ram K.R."/>
            <person name="Rand D."/>
            <person name="Rasmussen M.D."/>
            <person name="Reed L.K."/>
            <person name="Reenan R."/>
            <person name="Reily A."/>
            <person name="Remington K.A."/>
            <person name="Rieger T.T."/>
            <person name="Ritchie M.G."/>
            <person name="Robin C."/>
            <person name="Rogers Y.H."/>
            <person name="Rohde C."/>
            <person name="Rozas J."/>
            <person name="Rubenfield M.J."/>
            <person name="Ruiz A."/>
            <person name="Russo S."/>
            <person name="Salzberg S.L."/>
            <person name="Sanchez-Gracia A."/>
            <person name="Saranga D.J."/>
            <person name="Sato H."/>
            <person name="Schaeffer S.W."/>
            <person name="Schatz M.C."/>
            <person name="Schlenke T."/>
            <person name="Schwartz R."/>
            <person name="Segarra C."/>
            <person name="Singh R.S."/>
            <person name="Sirot L."/>
            <person name="Sirota M."/>
            <person name="Sisneros N.B."/>
            <person name="Smith C.D."/>
            <person name="Smith T.F."/>
            <person name="Spieth J."/>
            <person name="Stage D.E."/>
            <person name="Stark A."/>
            <person name="Stephan W."/>
            <person name="Strausberg R.L."/>
            <person name="Strempel S."/>
            <person name="Sturgill D."/>
            <person name="Sutton G."/>
            <person name="Sutton G.G."/>
            <person name="Tao W."/>
            <person name="Teichmann S."/>
            <person name="Tobari Y.N."/>
            <person name="Tomimura Y."/>
            <person name="Tsolas J.M."/>
            <person name="Valente V.L."/>
            <person name="Venter E."/>
            <person name="Venter J.C."/>
            <person name="Vicario S."/>
            <person name="Vieira F.G."/>
            <person name="Vilella A.J."/>
            <person name="Villasante A."/>
            <person name="Walenz B."/>
            <person name="Wang J."/>
            <person name="Wasserman M."/>
            <person name="Watts T."/>
            <person name="Wilson D."/>
            <person name="Wilson R.K."/>
            <person name="Wing R.A."/>
            <person name="Wolfner M.F."/>
            <person name="Wong A."/>
            <person name="Wong G.K."/>
            <person name="Wu C.I."/>
            <person name="Wu G."/>
            <person name="Yamamoto D."/>
            <person name="Yang H.P."/>
            <person name="Yang S.P."/>
            <person name="Yorke J.A."/>
            <person name="Yoshida K."/>
            <person name="Zdobnov E."/>
            <person name="Zhang P."/>
            <person name="Zhang Y."/>
            <person name="Zimin A.V."/>
            <person name="Baldwin J."/>
            <person name="Abdouelleil A."/>
            <person name="Abdulkadir J."/>
            <person name="Abebe A."/>
            <person name="Abera B."/>
            <person name="Abreu J."/>
            <person name="Acer S.C."/>
            <person name="Aftuck L."/>
            <person name="Alexander A."/>
            <person name="An P."/>
            <person name="Anderson E."/>
            <person name="Anderson S."/>
            <person name="Arachi H."/>
            <person name="Azer M."/>
            <person name="Bachantsang P."/>
            <person name="Barry A."/>
            <person name="Bayul T."/>
            <person name="Berlin A."/>
            <person name="Bessette D."/>
            <person name="Bloom T."/>
            <person name="Blye J."/>
            <person name="Boguslavskiy L."/>
            <person name="Bonnet C."/>
            <person name="Boukhgalter B."/>
            <person name="Bourzgui I."/>
            <person name="Brown A."/>
            <person name="Cahill P."/>
            <person name="Channer S."/>
            <person name="Cheshatsang Y."/>
            <person name="Chuda L."/>
            <person name="Citroen M."/>
            <person name="Collymore A."/>
            <person name="Cooke P."/>
            <person name="Costello M."/>
            <person name="D'Aco K."/>
            <person name="Daza R."/>
            <person name="De Haan G."/>
            <person name="DeGray S."/>
            <person name="DeMaso C."/>
            <person name="Dhargay N."/>
            <person name="Dooley K."/>
            <person name="Dooley E."/>
            <person name="Doricent M."/>
            <person name="Dorje P."/>
            <person name="Dorjee K."/>
            <person name="Dupes A."/>
            <person name="Elong R."/>
            <person name="Falk J."/>
            <person name="Farina A."/>
            <person name="Faro S."/>
            <person name="Ferguson D."/>
            <person name="Fisher S."/>
            <person name="Foley C.D."/>
            <person name="Franke A."/>
            <person name="Friedrich D."/>
            <person name="Gadbois L."/>
            <person name="Gearin G."/>
            <person name="Gearin C.R."/>
            <person name="Giannoukos G."/>
            <person name="Goode T."/>
            <person name="Graham J."/>
            <person name="Grandbois E."/>
            <person name="Grewal S."/>
            <person name="Gyaltsen K."/>
            <person name="Hafez N."/>
            <person name="Hagos B."/>
            <person name="Hall J."/>
            <person name="Henson C."/>
            <person name="Hollinger A."/>
            <person name="Honan T."/>
            <person name="Huard M.D."/>
            <person name="Hughes L."/>
            <person name="Hurhula B."/>
            <person name="Husby M.E."/>
            <person name="Kamat A."/>
            <person name="Kanga B."/>
            <person name="Kashin S."/>
            <person name="Khazanovich D."/>
            <person name="Kisner P."/>
            <person name="Lance K."/>
            <person name="Lara M."/>
            <person name="Lee W."/>
            <person name="Lennon N."/>
            <person name="Letendre F."/>
            <person name="LeVine R."/>
            <person name="Lipovsky A."/>
            <person name="Liu X."/>
            <person name="Liu J."/>
            <person name="Liu S."/>
            <person name="Lokyitsang T."/>
            <person name="Lokyitsang Y."/>
            <person name="Lubonja R."/>
            <person name="Lui A."/>
            <person name="MacDonald P."/>
            <person name="Magnisalis V."/>
            <person name="Maru K."/>
            <person name="Matthews C."/>
            <person name="McCusker W."/>
            <person name="McDonough S."/>
            <person name="Mehta T."/>
            <person name="Meldrim J."/>
            <person name="Meneus L."/>
            <person name="Mihai O."/>
            <person name="Mihalev A."/>
            <person name="Mihova T."/>
            <person name="Mittelman R."/>
            <person name="Mlenga V."/>
            <person name="Montmayeur A."/>
            <person name="Mulrain L."/>
            <person name="Navidi A."/>
            <person name="Naylor J."/>
            <person name="Negash T."/>
            <person name="Nguyen T."/>
            <person name="Nguyen N."/>
            <person name="Nicol R."/>
            <person name="Norbu C."/>
            <person name="Norbu N."/>
            <person name="Novod N."/>
            <person name="O'Neill B."/>
            <person name="Osman S."/>
            <person name="Markiewicz E."/>
            <person name="Oyono O.L."/>
            <person name="Patti C."/>
            <person name="Phunkhang P."/>
            <person name="Pierre F."/>
            <person name="Priest M."/>
            <person name="Raghuraman S."/>
            <person name="Rege F."/>
            <person name="Reyes R."/>
            <person name="Rise C."/>
            <person name="Rogov P."/>
            <person name="Ross K."/>
            <person name="Ryan E."/>
            <person name="Settipalli S."/>
            <person name="Shea T."/>
            <person name="Sherpa N."/>
            <person name="Shi L."/>
            <person name="Shih D."/>
            <person name="Sparrow T."/>
            <person name="Spaulding J."/>
            <person name="Stalker J."/>
            <person name="Stange-Thomann N."/>
            <person name="Stavropoulos S."/>
            <person name="Stone C."/>
            <person name="Strader C."/>
            <person name="Tesfaye S."/>
            <person name="Thomson T."/>
            <person name="Thoulutsang Y."/>
            <person name="Thoulutsang D."/>
            <person name="Topham K."/>
            <person name="Topping I."/>
            <person name="Tsamla T."/>
            <person name="Vassiliev H."/>
            <person name="Vo A."/>
            <person name="Wangchuk T."/>
            <person name="Wangdi T."/>
            <person name="Weiand M."/>
            <person name="Wilkinson J."/>
            <person name="Wilson A."/>
            <person name="Yadav S."/>
            <person name="Young G."/>
            <person name="Yu Q."/>
            <person name="Zembek L."/>
            <person name="Zhong D."/>
            <person name="Zimmer A."/>
            <person name="Zwirko Z."/>
            <person name="Jaffe D.B."/>
            <person name="Alvarez P."/>
            <person name="Brockman W."/>
            <person name="Butler J."/>
            <person name="Chin C."/>
            <person name="Gnerre S."/>
            <person name="Grabherr M."/>
            <person name="Kleber M."/>
            <person name="Mauceli E."/>
            <person name="MacCallum I."/>
        </authorList>
    </citation>
    <scope>NUCLEOTIDE SEQUENCE [LARGE SCALE GENOMIC DNA]</scope>
    <source>
        <strain evidence="3">white501</strain>
    </source>
</reference>
<gene>
    <name evidence="2" type="primary">Dsim\GD18321</name>
    <name evidence="2" type="ORF">Dsim_GD18321</name>
</gene>
<dbReference type="AlphaFoldDB" id="B4QSG9"/>
<dbReference type="EMBL" id="CM000364">
    <property type="protein sequence ID" value="EDX14168.1"/>
    <property type="molecule type" value="Genomic_DNA"/>
</dbReference>